<dbReference type="AlphaFoldDB" id="A0A1D1YZZ2"/>
<evidence type="ECO:0000256" key="1">
    <source>
        <dbReference type="SAM" id="MobiDB-lite"/>
    </source>
</evidence>
<evidence type="ECO:0000313" key="2">
    <source>
        <dbReference type="EMBL" id="JAT60223.1"/>
    </source>
</evidence>
<protein>
    <submittedName>
        <fullName evidence="2">Uncharacterized protein</fullName>
    </submittedName>
</protein>
<reference evidence="2" key="1">
    <citation type="submission" date="2015-07" db="EMBL/GenBank/DDBJ databases">
        <title>Transcriptome Assembly of Anthurium amnicola.</title>
        <authorList>
            <person name="Suzuki J."/>
        </authorList>
    </citation>
    <scope>NUCLEOTIDE SEQUENCE</scope>
</reference>
<sequence>GAGAGGREGGDRGGGGEDVRGGAVQWGGHGQGGGGEGGEAAPELGEGRAPGDGAVPAGSLQPAVDAATLPHQRGHAPNIALALSLSSRKGLRFTCHIDVPMCHQLFDVSPQRCMLYAFFQVNHSISQLRETRSLNLPRNK</sequence>
<feature type="region of interest" description="Disordered" evidence="1">
    <location>
        <begin position="1"/>
        <end position="66"/>
    </location>
</feature>
<feature type="compositionally biased region" description="Basic and acidic residues" evidence="1">
    <location>
        <begin position="8"/>
        <end position="20"/>
    </location>
</feature>
<feature type="non-terminal residue" evidence="2">
    <location>
        <position position="1"/>
    </location>
</feature>
<accession>A0A1D1YZZ2</accession>
<name>A0A1D1YZZ2_9ARAE</name>
<proteinExistence type="predicted"/>
<dbReference type="EMBL" id="GDJX01007713">
    <property type="protein sequence ID" value="JAT60223.1"/>
    <property type="molecule type" value="Transcribed_RNA"/>
</dbReference>
<organism evidence="2">
    <name type="scientific">Anthurium amnicola</name>
    <dbReference type="NCBI Taxonomy" id="1678845"/>
    <lineage>
        <taxon>Eukaryota</taxon>
        <taxon>Viridiplantae</taxon>
        <taxon>Streptophyta</taxon>
        <taxon>Embryophyta</taxon>
        <taxon>Tracheophyta</taxon>
        <taxon>Spermatophyta</taxon>
        <taxon>Magnoliopsida</taxon>
        <taxon>Liliopsida</taxon>
        <taxon>Araceae</taxon>
        <taxon>Pothoideae</taxon>
        <taxon>Potheae</taxon>
        <taxon>Anthurium</taxon>
    </lineage>
</organism>
<gene>
    <name evidence="2" type="ORF">g.13718</name>
</gene>
<feature type="compositionally biased region" description="Gly residues" evidence="1">
    <location>
        <begin position="24"/>
        <end position="38"/>
    </location>
</feature>